<dbReference type="Proteomes" id="UP000078582">
    <property type="component" value="Chromosome"/>
</dbReference>
<dbReference type="GO" id="GO:0030272">
    <property type="term" value="F:5-formyltetrahydrofolate cyclo-ligase activity"/>
    <property type="evidence" value="ECO:0007669"/>
    <property type="project" value="UniProtKB-EC"/>
</dbReference>
<name>A0A192H3D6_9LACO</name>
<evidence type="ECO:0000256" key="1">
    <source>
        <dbReference type="ARBA" id="ARBA00010638"/>
    </source>
</evidence>
<dbReference type="PANTHER" id="PTHR23407">
    <property type="entry name" value="ATPASE INHIBITOR/5-FORMYLTETRAHYDROFOLATE CYCLO-LIGASE"/>
    <property type="match status" value="1"/>
</dbReference>
<protein>
    <recommendedName>
        <fullName evidence="4">5-formyltetrahydrofolate cyclo-ligase</fullName>
        <ecNumber evidence="4">6.3.3.2</ecNumber>
    </recommendedName>
</protein>
<dbReference type="Gene3D" id="3.40.50.10420">
    <property type="entry name" value="NagB/RpiA/CoA transferase-like"/>
    <property type="match status" value="1"/>
</dbReference>
<evidence type="ECO:0000256" key="3">
    <source>
        <dbReference type="ARBA" id="ARBA00022840"/>
    </source>
</evidence>
<evidence type="ECO:0000256" key="2">
    <source>
        <dbReference type="ARBA" id="ARBA00022741"/>
    </source>
</evidence>
<accession>A0A192H3D6</accession>
<evidence type="ECO:0000256" key="4">
    <source>
        <dbReference type="RuleBase" id="RU361279"/>
    </source>
</evidence>
<sequence>MTKTTIRSAQLKRLNDYAGTVDKKIAEADLIQQLTTSTTFKAAQVIALTLSQTIELDTKPLIDICWQLGKSVYIPRVMPKRQMVFLPYTSTTKLVRSKFGLLEPIYNASLIKYKFDLFLVPGVAFSVTKQVRLGFGGGYYDRFLAAHPQNTVSLVLPPQYFTEPTWPVEAFDVKVQKFFTKG</sequence>
<keyword evidence="6" id="KW-1185">Reference proteome</keyword>
<dbReference type="STRING" id="375175.AYR53_08290"/>
<dbReference type="EMBL" id="CP014873">
    <property type="protein sequence ID" value="ANK62747.1"/>
    <property type="molecule type" value="Genomic_DNA"/>
</dbReference>
<dbReference type="InterPro" id="IPR024185">
    <property type="entry name" value="FTHF_cligase-like_sf"/>
</dbReference>
<dbReference type="GO" id="GO:0035999">
    <property type="term" value="P:tetrahydrofolate interconversion"/>
    <property type="evidence" value="ECO:0007669"/>
    <property type="project" value="TreeGrafter"/>
</dbReference>
<keyword evidence="3 4" id="KW-0067">ATP-binding</keyword>
<dbReference type="GO" id="GO:0046872">
    <property type="term" value="F:metal ion binding"/>
    <property type="evidence" value="ECO:0007669"/>
    <property type="project" value="UniProtKB-KW"/>
</dbReference>
<dbReference type="EC" id="6.3.3.2" evidence="4"/>
<gene>
    <name evidence="5" type="ORF">AYR53_08290</name>
</gene>
<reference evidence="5 6" key="1">
    <citation type="submission" date="2016-03" db="EMBL/GenBank/DDBJ databases">
        <title>Pediococcus and Lactobacillus from brewery environment - whole genome sequencing and assembly.</title>
        <authorList>
            <person name="Behr J."/>
            <person name="Geissler A.J."/>
            <person name="Vogel R.F."/>
        </authorList>
    </citation>
    <scope>NUCLEOTIDE SEQUENCE [LARGE SCALE GENOMIC DNA]</scope>
    <source>
        <strain evidence="5 6">TMW 1.1989</strain>
    </source>
</reference>
<evidence type="ECO:0000313" key="5">
    <source>
        <dbReference type="EMBL" id="ANK62747.1"/>
    </source>
</evidence>
<dbReference type="RefSeq" id="WP_068223749.1">
    <property type="nucleotide sequence ID" value="NZ_CP014623.1"/>
</dbReference>
<dbReference type="GO" id="GO:0005524">
    <property type="term" value="F:ATP binding"/>
    <property type="evidence" value="ECO:0007669"/>
    <property type="project" value="UniProtKB-KW"/>
</dbReference>
<dbReference type="Pfam" id="PF01812">
    <property type="entry name" value="5-FTHF_cyc-lig"/>
    <property type="match status" value="1"/>
</dbReference>
<comment type="cofactor">
    <cofactor evidence="4">
        <name>Mg(2+)</name>
        <dbReference type="ChEBI" id="CHEBI:18420"/>
    </cofactor>
</comment>
<dbReference type="InterPro" id="IPR002698">
    <property type="entry name" value="FTHF_cligase"/>
</dbReference>
<dbReference type="InterPro" id="IPR037171">
    <property type="entry name" value="NagB/RpiA_transferase-like"/>
</dbReference>
<dbReference type="GO" id="GO:0009396">
    <property type="term" value="P:folic acid-containing compound biosynthetic process"/>
    <property type="evidence" value="ECO:0007669"/>
    <property type="project" value="TreeGrafter"/>
</dbReference>
<keyword evidence="2 4" id="KW-0547">Nucleotide-binding</keyword>
<keyword evidence="4" id="KW-0479">Metal-binding</keyword>
<keyword evidence="4" id="KW-0460">Magnesium</keyword>
<evidence type="ECO:0000313" key="6">
    <source>
        <dbReference type="Proteomes" id="UP000078582"/>
    </source>
</evidence>
<dbReference type="SUPFAM" id="SSF100950">
    <property type="entry name" value="NagB/RpiA/CoA transferase-like"/>
    <property type="match status" value="1"/>
</dbReference>
<organism evidence="5 6">
    <name type="scientific">Loigolactobacillus backii</name>
    <dbReference type="NCBI Taxonomy" id="375175"/>
    <lineage>
        <taxon>Bacteria</taxon>
        <taxon>Bacillati</taxon>
        <taxon>Bacillota</taxon>
        <taxon>Bacilli</taxon>
        <taxon>Lactobacillales</taxon>
        <taxon>Lactobacillaceae</taxon>
        <taxon>Loigolactobacillus</taxon>
    </lineage>
</organism>
<proteinExistence type="inferred from homology"/>
<dbReference type="GeneID" id="42982253"/>
<dbReference type="OrthoDB" id="9801938at2"/>
<comment type="similarity">
    <text evidence="1 4">Belongs to the 5-formyltetrahydrofolate cyclo-ligase family.</text>
</comment>
<dbReference type="PIRSF" id="PIRSF006806">
    <property type="entry name" value="FTHF_cligase"/>
    <property type="match status" value="1"/>
</dbReference>
<dbReference type="KEGG" id="lbt:AYR52_03170"/>
<dbReference type="NCBIfam" id="TIGR02727">
    <property type="entry name" value="MTHFS_bact"/>
    <property type="match status" value="1"/>
</dbReference>
<comment type="catalytic activity">
    <reaction evidence="4">
        <text>(6S)-5-formyl-5,6,7,8-tetrahydrofolate + ATP = (6R)-5,10-methenyltetrahydrofolate + ADP + phosphate</text>
        <dbReference type="Rhea" id="RHEA:10488"/>
        <dbReference type="ChEBI" id="CHEBI:30616"/>
        <dbReference type="ChEBI" id="CHEBI:43474"/>
        <dbReference type="ChEBI" id="CHEBI:57455"/>
        <dbReference type="ChEBI" id="CHEBI:57457"/>
        <dbReference type="ChEBI" id="CHEBI:456216"/>
        <dbReference type="EC" id="6.3.3.2"/>
    </reaction>
</comment>
<dbReference type="AlphaFoldDB" id="A0A192H3D6"/>
<keyword evidence="5" id="KW-0436">Ligase</keyword>
<dbReference type="PANTHER" id="PTHR23407:SF1">
    <property type="entry name" value="5-FORMYLTETRAHYDROFOLATE CYCLO-LIGASE"/>
    <property type="match status" value="1"/>
</dbReference>